<name>A0A7Z0SDU0_9GAMM</name>
<dbReference type="InterPro" id="IPR008554">
    <property type="entry name" value="Glutaredoxin-like"/>
</dbReference>
<dbReference type="SUPFAM" id="SSF52833">
    <property type="entry name" value="Thioredoxin-like"/>
    <property type="match status" value="1"/>
</dbReference>
<dbReference type="InterPro" id="IPR036249">
    <property type="entry name" value="Thioredoxin-like_sf"/>
</dbReference>
<gene>
    <name evidence="1" type="ORF">H0A75_06610</name>
</gene>
<dbReference type="EMBL" id="JACCHS010000116">
    <property type="protein sequence ID" value="NYT47286.1"/>
    <property type="molecule type" value="Genomic_DNA"/>
</dbReference>
<dbReference type="Proteomes" id="UP000537890">
    <property type="component" value="Unassembled WGS sequence"/>
</dbReference>
<accession>A0A7Z0SDU0</accession>
<sequence>MNQLLLLSTSACHLCEQAEALLLQLDITYQKIDIAEQEQWQERYAIKIPVLLNTENQKRAMLAFDIEQIGFLSLKL</sequence>
<reference evidence="1 2" key="1">
    <citation type="submission" date="2020-05" db="EMBL/GenBank/DDBJ databases">
        <title>Horizontal transmission and recombination maintain forever young bacterial symbiont genomes.</title>
        <authorList>
            <person name="Russell S.L."/>
            <person name="Pepper-Tunick E."/>
            <person name="Svedberg J."/>
            <person name="Byrne A."/>
            <person name="Ruelas Castillo J."/>
            <person name="Vollmers C."/>
            <person name="Beinart R.A."/>
            <person name="Corbett-Detig R."/>
        </authorList>
    </citation>
    <scope>NUCLEOTIDE SEQUENCE [LARGE SCALE GENOMIC DNA]</scope>
    <source>
        <strain evidence="1">4727-3</strain>
    </source>
</reference>
<dbReference type="Pfam" id="PF05768">
    <property type="entry name" value="Glrx-like"/>
    <property type="match status" value="1"/>
</dbReference>
<dbReference type="AlphaFoldDB" id="A0A7Z0SDU0"/>
<evidence type="ECO:0000313" key="1">
    <source>
        <dbReference type="EMBL" id="NYT47286.1"/>
    </source>
</evidence>
<protein>
    <submittedName>
        <fullName evidence="1">Glutaredoxin family protein</fullName>
    </submittedName>
</protein>
<proteinExistence type="predicted"/>
<evidence type="ECO:0000313" key="2">
    <source>
        <dbReference type="Proteomes" id="UP000537890"/>
    </source>
</evidence>
<organism evidence="1 2">
    <name type="scientific">Candidatus Methanofishera endochildressiae</name>
    <dbReference type="NCBI Taxonomy" id="2738884"/>
    <lineage>
        <taxon>Bacteria</taxon>
        <taxon>Pseudomonadati</taxon>
        <taxon>Pseudomonadota</taxon>
        <taxon>Gammaproteobacteria</taxon>
        <taxon>Candidatus Methanofishera</taxon>
    </lineage>
</organism>
<comment type="caution">
    <text evidence="1">The sequence shown here is derived from an EMBL/GenBank/DDBJ whole genome shotgun (WGS) entry which is preliminary data.</text>
</comment>
<dbReference type="Gene3D" id="3.40.30.10">
    <property type="entry name" value="Glutaredoxin"/>
    <property type="match status" value="1"/>
</dbReference>